<keyword evidence="1" id="KW-1133">Transmembrane helix</keyword>
<evidence type="ECO:0000313" key="2">
    <source>
        <dbReference type="EMBL" id="MFC0423289.1"/>
    </source>
</evidence>
<sequence length="87" mass="10030">MKLPLTSINTGGLLAMFLLTAIYAIVIVYANRDRNDIRQIYKWYLGYLLPFIIISLILHLQIALQIGIYLAGAGVVLHRSNRYFYRN</sequence>
<gene>
    <name evidence="2" type="ORF">ACFFGS_04015</name>
</gene>
<comment type="caution">
    <text evidence="2">The sequence shown here is derived from an EMBL/GenBank/DDBJ whole genome shotgun (WGS) entry which is preliminary data.</text>
</comment>
<dbReference type="RefSeq" id="WP_137644624.1">
    <property type="nucleotide sequence ID" value="NZ_BAABRM010000007.1"/>
</dbReference>
<name>A0ABV6K2J7_9LACO</name>
<evidence type="ECO:0008006" key="4">
    <source>
        <dbReference type="Google" id="ProtNLM"/>
    </source>
</evidence>
<feature type="transmembrane region" description="Helical" evidence="1">
    <location>
        <begin position="43"/>
        <end position="60"/>
    </location>
</feature>
<proteinExistence type="predicted"/>
<accession>A0ABV6K2J7</accession>
<evidence type="ECO:0000256" key="1">
    <source>
        <dbReference type="SAM" id="Phobius"/>
    </source>
</evidence>
<keyword evidence="3" id="KW-1185">Reference proteome</keyword>
<reference evidence="2 3" key="1">
    <citation type="submission" date="2024-09" db="EMBL/GenBank/DDBJ databases">
        <authorList>
            <person name="Sun Q."/>
            <person name="Mori K."/>
        </authorList>
    </citation>
    <scope>NUCLEOTIDE SEQUENCE [LARGE SCALE GENOMIC DNA]</scope>
    <source>
        <strain evidence="2 3">TBRC 4575</strain>
    </source>
</reference>
<keyword evidence="1" id="KW-0812">Transmembrane</keyword>
<dbReference type="EMBL" id="JBHLUK010000024">
    <property type="protein sequence ID" value="MFC0423289.1"/>
    <property type="molecule type" value="Genomic_DNA"/>
</dbReference>
<protein>
    <recommendedName>
        <fullName evidence="4">Integral membrane protein</fullName>
    </recommendedName>
</protein>
<dbReference type="Proteomes" id="UP001589855">
    <property type="component" value="Unassembled WGS sequence"/>
</dbReference>
<organism evidence="2 3">
    <name type="scientific">Lactiplantibacillus plajomi</name>
    <dbReference type="NCBI Taxonomy" id="1457217"/>
    <lineage>
        <taxon>Bacteria</taxon>
        <taxon>Bacillati</taxon>
        <taxon>Bacillota</taxon>
        <taxon>Bacilli</taxon>
        <taxon>Lactobacillales</taxon>
        <taxon>Lactobacillaceae</taxon>
        <taxon>Lactiplantibacillus</taxon>
    </lineage>
</organism>
<keyword evidence="1" id="KW-0472">Membrane</keyword>
<evidence type="ECO:0000313" key="3">
    <source>
        <dbReference type="Proteomes" id="UP001589855"/>
    </source>
</evidence>
<feature type="transmembrane region" description="Helical" evidence="1">
    <location>
        <begin position="12"/>
        <end position="31"/>
    </location>
</feature>